<dbReference type="Gene3D" id="3.10.620.30">
    <property type="match status" value="1"/>
</dbReference>
<comment type="caution">
    <text evidence="2">The sequence shown here is derived from an EMBL/GenBank/DDBJ whole genome shotgun (WGS) entry which is preliminary data.</text>
</comment>
<dbReference type="Pfam" id="PF06035">
    <property type="entry name" value="Peptidase_C93"/>
    <property type="match status" value="1"/>
</dbReference>
<evidence type="ECO:0000313" key="3">
    <source>
        <dbReference type="Proteomes" id="UP000582090"/>
    </source>
</evidence>
<accession>A0A7W6G9V8</accession>
<dbReference type="PANTHER" id="PTHR39327">
    <property type="match status" value="1"/>
</dbReference>
<dbReference type="PROSITE" id="PS51257">
    <property type="entry name" value="PROKAR_LIPOPROTEIN"/>
    <property type="match status" value="1"/>
</dbReference>
<dbReference type="InterPro" id="IPR010319">
    <property type="entry name" value="Transglutaminase-like_Cys_pept"/>
</dbReference>
<gene>
    <name evidence="2" type="ORF">GGQ67_000905</name>
</gene>
<organism evidence="2 3">
    <name type="scientific">Rhizobium metallidurans</name>
    <dbReference type="NCBI Taxonomy" id="1265931"/>
    <lineage>
        <taxon>Bacteria</taxon>
        <taxon>Pseudomonadati</taxon>
        <taxon>Pseudomonadota</taxon>
        <taxon>Alphaproteobacteria</taxon>
        <taxon>Hyphomicrobiales</taxon>
        <taxon>Rhizobiaceae</taxon>
        <taxon>Rhizobium/Agrobacterium group</taxon>
        <taxon>Rhizobium</taxon>
    </lineage>
</organism>
<dbReference type="RefSeq" id="WP_183899007.1">
    <property type="nucleotide sequence ID" value="NZ_JACIDW010000002.1"/>
</dbReference>
<keyword evidence="3" id="KW-1185">Reference proteome</keyword>
<evidence type="ECO:0000313" key="2">
    <source>
        <dbReference type="EMBL" id="MBB3963280.1"/>
    </source>
</evidence>
<evidence type="ECO:0000256" key="1">
    <source>
        <dbReference type="SAM" id="SignalP"/>
    </source>
</evidence>
<dbReference type="AlphaFoldDB" id="A0A7W6G9V8"/>
<dbReference type="PANTHER" id="PTHR39327:SF1">
    <property type="entry name" value="BLR5470 PROTEIN"/>
    <property type="match status" value="1"/>
</dbReference>
<proteinExistence type="predicted"/>
<sequence>MLRFGFAVVFSLVGCAGTAFAGSGDLDTVMKTGTFTSQPIGHFEFCKANVEECSRRSTDLAPLTLTEAQWGDLIRVNAEVNARVAPKTDEDHYGKVEVWAFPDGEGDCEDYAIEKQRILLGMGVPASNLLITVLKKPDGEGHAVLTVRTDKGDYLLDNLATDVKLWSETNYTFLKRQSEQDSGRWVAISAHDENSIAAAVK</sequence>
<feature type="signal peptide" evidence="1">
    <location>
        <begin position="1"/>
        <end position="21"/>
    </location>
</feature>
<feature type="chain" id="PRO_5031029917" evidence="1">
    <location>
        <begin position="22"/>
        <end position="201"/>
    </location>
</feature>
<keyword evidence="1" id="KW-0732">Signal</keyword>
<protein>
    <submittedName>
        <fullName evidence="2">Putative transglutaminase-like cysteine proteinase</fullName>
    </submittedName>
</protein>
<reference evidence="2 3" key="1">
    <citation type="submission" date="2020-08" db="EMBL/GenBank/DDBJ databases">
        <title>Genomic Encyclopedia of Type Strains, Phase IV (KMG-IV): sequencing the most valuable type-strain genomes for metagenomic binning, comparative biology and taxonomic classification.</title>
        <authorList>
            <person name="Goeker M."/>
        </authorList>
    </citation>
    <scope>NUCLEOTIDE SEQUENCE [LARGE SCALE GENOMIC DNA]</scope>
    <source>
        <strain evidence="2 3">DSM 26575</strain>
    </source>
</reference>
<dbReference type="Proteomes" id="UP000582090">
    <property type="component" value="Unassembled WGS sequence"/>
</dbReference>
<dbReference type="EMBL" id="JACIDW010000002">
    <property type="protein sequence ID" value="MBB3963280.1"/>
    <property type="molecule type" value="Genomic_DNA"/>
</dbReference>
<name>A0A7W6G9V8_9HYPH</name>